<feature type="transmembrane region" description="Helical" evidence="1">
    <location>
        <begin position="57"/>
        <end position="80"/>
    </location>
</feature>
<comment type="caution">
    <text evidence="2">The sequence shown here is derived from an EMBL/GenBank/DDBJ whole genome shotgun (WGS) entry which is preliminary data.</text>
</comment>
<keyword evidence="1" id="KW-1133">Transmembrane helix</keyword>
<feature type="transmembrane region" description="Helical" evidence="1">
    <location>
        <begin position="115"/>
        <end position="145"/>
    </location>
</feature>
<accession>A0ABT0A2H6</accession>
<keyword evidence="1" id="KW-0812">Transmembrane</keyword>
<keyword evidence="1" id="KW-0472">Membrane</keyword>
<organism evidence="2 3">
    <name type="scientific">Cognatiluteimonas sedimenti</name>
    <dbReference type="NCBI Taxonomy" id="2927791"/>
    <lineage>
        <taxon>Bacteria</taxon>
        <taxon>Pseudomonadati</taxon>
        <taxon>Pseudomonadota</taxon>
        <taxon>Gammaproteobacteria</taxon>
        <taxon>Lysobacterales</taxon>
        <taxon>Lysobacteraceae</taxon>
        <taxon>Cognatiluteimonas</taxon>
    </lineage>
</organism>
<evidence type="ECO:0000256" key="1">
    <source>
        <dbReference type="SAM" id="Phobius"/>
    </source>
</evidence>
<protein>
    <submittedName>
        <fullName evidence="2">DedA family protein</fullName>
    </submittedName>
</protein>
<dbReference type="PANTHER" id="PTHR42709:SF11">
    <property type="entry name" value="DEDA FAMILY PROTEIN"/>
    <property type="match status" value="1"/>
</dbReference>
<gene>
    <name evidence="2" type="ORF">MQC88_04290</name>
</gene>
<evidence type="ECO:0000313" key="3">
    <source>
        <dbReference type="Proteomes" id="UP001165423"/>
    </source>
</evidence>
<keyword evidence="3" id="KW-1185">Reference proteome</keyword>
<feature type="transmembrane region" description="Helical" evidence="1">
    <location>
        <begin position="181"/>
        <end position="199"/>
    </location>
</feature>
<dbReference type="Proteomes" id="UP001165423">
    <property type="component" value="Unassembled WGS sequence"/>
</dbReference>
<dbReference type="PANTHER" id="PTHR42709">
    <property type="entry name" value="ALKALINE PHOSPHATASE LIKE PROTEIN"/>
    <property type="match status" value="1"/>
</dbReference>
<dbReference type="InterPro" id="IPR051311">
    <property type="entry name" value="DedA_domain"/>
</dbReference>
<dbReference type="EMBL" id="JALGCL010000001">
    <property type="protein sequence ID" value="MCJ0825181.1"/>
    <property type="molecule type" value="Genomic_DNA"/>
</dbReference>
<reference evidence="2 3" key="1">
    <citation type="submission" date="2022-03" db="EMBL/GenBank/DDBJ databases">
        <title>Luteimonas soily sp. nov., a novel bacterium isolated from the soil.</title>
        <authorList>
            <person name="Zhang X."/>
        </authorList>
    </citation>
    <scope>NUCLEOTIDE SEQUENCE [LARGE SCALE GENOMIC DNA]</scope>
    <source>
        <strain evidence="2 3">50</strain>
    </source>
</reference>
<name>A0ABT0A2H6_9GAMM</name>
<evidence type="ECO:0000313" key="2">
    <source>
        <dbReference type="EMBL" id="MCJ0825181.1"/>
    </source>
</evidence>
<sequence length="204" mass="22232">MKLFGPIYERALAWARHPRAPALLTGLSFAEAVFFPVPPEVMLAPMALSQPKRAFRFASLSLLGSLAGAVLGYALGHYAYELVKPLLVSLGWIDRIDEQVEYLRGIAADSPWKTFWILVLAGFTPIPLKFFTWASGIVGVPLLPFMASMAVGRGKRVYLIAAAIRLGGARAEAALHRWIEPLGWIATALLVSGIGYLAWRAQTG</sequence>
<proteinExistence type="predicted"/>
<dbReference type="RefSeq" id="WP_243319372.1">
    <property type="nucleotide sequence ID" value="NZ_JALGCL010000001.1"/>
</dbReference>